<sequence length="130" mass="14128">MSLPEMISRHPQVTDASLNEALIEASRHANLCALFCTSCAEACVVEDGDMAQCIRNCLDCADVCTATARLGVRRTAQNVDVLRAQIEACILACNTCADECGKHDDPHCAKCAEMCRETARDFQKCLDTVD</sequence>
<dbReference type="EMBL" id="WTYR01000001">
    <property type="protein sequence ID" value="MXP08989.1"/>
    <property type="molecule type" value="Genomic_DNA"/>
</dbReference>
<comment type="caution">
    <text evidence="1">The sequence shown here is derived from an EMBL/GenBank/DDBJ whole genome shotgun (WGS) entry which is preliminary data.</text>
</comment>
<accession>A0A6I4TYU2</accession>
<dbReference type="InterPro" id="IPR044543">
    <property type="entry name" value="YHJQ-like"/>
</dbReference>
<dbReference type="Proteomes" id="UP000429229">
    <property type="component" value="Unassembled WGS sequence"/>
</dbReference>
<dbReference type="OrthoDB" id="5396211at2"/>
<gene>
    <name evidence="1" type="ORF">GRI68_02200</name>
</gene>
<evidence type="ECO:0000313" key="1">
    <source>
        <dbReference type="EMBL" id="MXP08989.1"/>
    </source>
</evidence>
<dbReference type="Gene3D" id="1.20.1270.360">
    <property type="match status" value="1"/>
</dbReference>
<name>A0A6I4TYU2_9SPHN</name>
<dbReference type="AlphaFoldDB" id="A0A6I4TYU2"/>
<dbReference type="CDD" id="cd08026">
    <property type="entry name" value="DUF326"/>
    <property type="match status" value="1"/>
</dbReference>
<keyword evidence="2" id="KW-1185">Reference proteome</keyword>
<dbReference type="RefSeq" id="WP_160615493.1">
    <property type="nucleotide sequence ID" value="NZ_WTYR01000001.1"/>
</dbReference>
<reference evidence="1 2" key="1">
    <citation type="submission" date="2019-12" db="EMBL/GenBank/DDBJ databases">
        <title>Genomic-based taxomic classification of the family Erythrobacteraceae.</title>
        <authorList>
            <person name="Xu L."/>
        </authorList>
    </citation>
    <scope>NUCLEOTIDE SEQUENCE [LARGE SCALE GENOMIC DNA]</scope>
    <source>
        <strain evidence="1 2">LMG 29519</strain>
    </source>
</reference>
<proteinExistence type="predicted"/>
<dbReference type="PANTHER" id="PTHR37310:SF1">
    <property type="entry name" value="CYTOPLASMIC PROTEIN"/>
    <property type="match status" value="1"/>
</dbReference>
<dbReference type="Pfam" id="PF03860">
    <property type="entry name" value="Csp"/>
    <property type="match status" value="1"/>
</dbReference>
<dbReference type="PANTHER" id="PTHR37310">
    <property type="entry name" value="CYTOPLASMIC PROTEIN-RELATED"/>
    <property type="match status" value="1"/>
</dbReference>
<organism evidence="1 2">
    <name type="scientific">Alteriqipengyuania halimionae</name>
    <dbReference type="NCBI Taxonomy" id="1926630"/>
    <lineage>
        <taxon>Bacteria</taxon>
        <taxon>Pseudomonadati</taxon>
        <taxon>Pseudomonadota</taxon>
        <taxon>Alphaproteobacteria</taxon>
        <taxon>Sphingomonadales</taxon>
        <taxon>Erythrobacteraceae</taxon>
        <taxon>Alteriqipengyuania</taxon>
    </lineage>
</organism>
<evidence type="ECO:0000313" key="2">
    <source>
        <dbReference type="Proteomes" id="UP000429229"/>
    </source>
</evidence>
<dbReference type="InterPro" id="IPR005560">
    <property type="entry name" value="Csp_YhjQ"/>
</dbReference>
<protein>
    <submittedName>
        <fullName evidence="1">Four-helix bundle copper-binding protein</fullName>
    </submittedName>
</protein>